<dbReference type="GO" id="GO:0005615">
    <property type="term" value="C:extracellular space"/>
    <property type="evidence" value="ECO:0007669"/>
    <property type="project" value="TreeGrafter"/>
</dbReference>
<feature type="domain" description="VWFD" evidence="3">
    <location>
        <begin position="1"/>
        <end position="184"/>
    </location>
</feature>
<protein>
    <recommendedName>
        <fullName evidence="3">VWFD domain-containing protein</fullName>
    </recommendedName>
</protein>
<dbReference type="EMBL" id="KB201891">
    <property type="protein sequence ID" value="ESO93621.1"/>
    <property type="molecule type" value="Genomic_DNA"/>
</dbReference>
<dbReference type="OMA" id="PGRHQWA"/>
<dbReference type="GeneID" id="20231721"/>
<dbReference type="RefSeq" id="XP_009055813.1">
    <property type="nucleotide sequence ID" value="XM_009057565.1"/>
</dbReference>
<dbReference type="PANTHER" id="PTHR11339">
    <property type="entry name" value="EXTRACELLULAR MATRIX GLYCOPROTEIN RELATED"/>
    <property type="match status" value="1"/>
</dbReference>
<accession>V4AJ98</accession>
<dbReference type="Pfam" id="PF00094">
    <property type="entry name" value="VWD"/>
    <property type="match status" value="1"/>
</dbReference>
<evidence type="ECO:0000259" key="3">
    <source>
        <dbReference type="PROSITE" id="PS51233"/>
    </source>
</evidence>
<dbReference type="InterPro" id="IPR050780">
    <property type="entry name" value="Mucin_vWF_Thrombospondin_sf"/>
</dbReference>
<keyword evidence="5" id="KW-1185">Reference proteome</keyword>
<evidence type="ECO:0000313" key="5">
    <source>
        <dbReference type="Proteomes" id="UP000030746"/>
    </source>
</evidence>
<dbReference type="CTD" id="20231721"/>
<proteinExistence type="predicted"/>
<dbReference type="STRING" id="225164.V4AJ98"/>
<name>V4AJ98_LOTGI</name>
<keyword evidence="2" id="KW-0325">Glycoprotein</keyword>
<evidence type="ECO:0000256" key="2">
    <source>
        <dbReference type="ARBA" id="ARBA00023180"/>
    </source>
</evidence>
<dbReference type="PROSITE" id="PS51233">
    <property type="entry name" value="VWFD"/>
    <property type="match status" value="1"/>
</dbReference>
<organism evidence="4 5">
    <name type="scientific">Lottia gigantea</name>
    <name type="common">Giant owl limpet</name>
    <dbReference type="NCBI Taxonomy" id="225164"/>
    <lineage>
        <taxon>Eukaryota</taxon>
        <taxon>Metazoa</taxon>
        <taxon>Spiralia</taxon>
        <taxon>Lophotrochozoa</taxon>
        <taxon>Mollusca</taxon>
        <taxon>Gastropoda</taxon>
        <taxon>Patellogastropoda</taxon>
        <taxon>Lottioidea</taxon>
        <taxon>Lottiidae</taxon>
        <taxon>Lottia</taxon>
    </lineage>
</organism>
<dbReference type="HOGENOM" id="CLU_018024_0_1_1"/>
<gene>
    <name evidence="4" type="ORF">LOTGIDRAFT_119262</name>
</gene>
<dbReference type="PANTHER" id="PTHR11339:SF373">
    <property type="entry name" value="VWFD DOMAIN-CONTAINING PROTEIN"/>
    <property type="match status" value="1"/>
</dbReference>
<evidence type="ECO:0000256" key="1">
    <source>
        <dbReference type="ARBA" id="ARBA00023157"/>
    </source>
</evidence>
<keyword evidence="1" id="KW-1015">Disulfide bond</keyword>
<dbReference type="InterPro" id="IPR001846">
    <property type="entry name" value="VWF_type-D"/>
</dbReference>
<feature type="non-terminal residue" evidence="4">
    <location>
        <position position="1"/>
    </location>
</feature>
<dbReference type="Proteomes" id="UP000030746">
    <property type="component" value="Unassembled WGS sequence"/>
</dbReference>
<reference evidence="4 5" key="1">
    <citation type="journal article" date="2013" name="Nature">
        <title>Insights into bilaterian evolution from three spiralian genomes.</title>
        <authorList>
            <person name="Simakov O."/>
            <person name="Marletaz F."/>
            <person name="Cho S.J."/>
            <person name="Edsinger-Gonzales E."/>
            <person name="Havlak P."/>
            <person name="Hellsten U."/>
            <person name="Kuo D.H."/>
            <person name="Larsson T."/>
            <person name="Lv J."/>
            <person name="Arendt D."/>
            <person name="Savage R."/>
            <person name="Osoegawa K."/>
            <person name="de Jong P."/>
            <person name="Grimwood J."/>
            <person name="Chapman J.A."/>
            <person name="Shapiro H."/>
            <person name="Aerts A."/>
            <person name="Otillar R.P."/>
            <person name="Terry A.Y."/>
            <person name="Boore J.L."/>
            <person name="Grigoriev I.V."/>
            <person name="Lindberg D.R."/>
            <person name="Seaver E.C."/>
            <person name="Weisblat D.A."/>
            <person name="Putnam N.H."/>
            <person name="Rokhsar D.S."/>
        </authorList>
    </citation>
    <scope>NUCLEOTIDE SEQUENCE [LARGE SCALE GENOMIC DNA]</scope>
</reference>
<sequence length="285" mass="32335">CKATGDPHYRTFDGKKYNFQGDCTYVLVQSIDESGLDPFIVKANNYKKKPTARVSYTRWVSLDYAGHTYKLDWKRKLIIDGQRTCAPYEDEEVGISIEQCGNDLVIKTKFGLEVRYNGMHNAYVLASTKLMHKVEGLCGNYNGKSSDDLRLRANFPGTASVSQTDNFGNSWVTNDDNEDSQKCKIAITNEECPENEQKRLKVDKNGCGWLFDQNSPFKLAAIKAGSPPEFDAAAEDCVYDVCADKDHEKVRCEQYNEVYKMLLGLGQTVKNWRDITKCRKLKPNL</sequence>
<dbReference type="KEGG" id="lgi:LOTGIDRAFT_119262"/>
<dbReference type="AlphaFoldDB" id="V4AJ98"/>
<dbReference type="OrthoDB" id="6059693at2759"/>
<evidence type="ECO:0000313" key="4">
    <source>
        <dbReference type="EMBL" id="ESO93621.1"/>
    </source>
</evidence>
<dbReference type="GO" id="GO:0031012">
    <property type="term" value="C:extracellular matrix"/>
    <property type="evidence" value="ECO:0007669"/>
    <property type="project" value="TreeGrafter"/>
</dbReference>
<dbReference type="SMART" id="SM00216">
    <property type="entry name" value="VWD"/>
    <property type="match status" value="1"/>
</dbReference>